<comment type="caution">
    <text evidence="14">The sequence shown here is derived from an EMBL/GenBank/DDBJ whole genome shotgun (WGS) entry which is preliminary data.</text>
</comment>
<keyword evidence="3" id="KW-0808">Transferase</keyword>
<dbReference type="InterPro" id="IPR001841">
    <property type="entry name" value="Znf_RING"/>
</dbReference>
<evidence type="ECO:0000256" key="3">
    <source>
        <dbReference type="ARBA" id="ARBA00022679"/>
    </source>
</evidence>
<evidence type="ECO:0000313" key="15">
    <source>
        <dbReference type="Proteomes" id="UP000275267"/>
    </source>
</evidence>
<organism evidence="14 15">
    <name type="scientific">Panicum miliaceum</name>
    <name type="common">Proso millet</name>
    <name type="synonym">Broomcorn millet</name>
    <dbReference type="NCBI Taxonomy" id="4540"/>
    <lineage>
        <taxon>Eukaryota</taxon>
        <taxon>Viridiplantae</taxon>
        <taxon>Streptophyta</taxon>
        <taxon>Embryophyta</taxon>
        <taxon>Tracheophyta</taxon>
        <taxon>Spermatophyta</taxon>
        <taxon>Magnoliopsida</taxon>
        <taxon>Liliopsida</taxon>
        <taxon>Poales</taxon>
        <taxon>Poaceae</taxon>
        <taxon>PACMAD clade</taxon>
        <taxon>Panicoideae</taxon>
        <taxon>Panicodae</taxon>
        <taxon>Paniceae</taxon>
        <taxon>Panicinae</taxon>
        <taxon>Panicum</taxon>
        <taxon>Panicum sect. Panicum</taxon>
    </lineage>
</organism>
<dbReference type="SUPFAM" id="SSF57850">
    <property type="entry name" value="RING/U-box"/>
    <property type="match status" value="1"/>
</dbReference>
<comment type="similarity">
    <text evidence="11">Belongs to the RING-type zinc finger family. ATL subfamily.</text>
</comment>
<dbReference type="GO" id="GO:0016020">
    <property type="term" value="C:membrane"/>
    <property type="evidence" value="ECO:0007669"/>
    <property type="project" value="UniProtKB-SubCell"/>
</dbReference>
<evidence type="ECO:0000256" key="12">
    <source>
        <dbReference type="SAM" id="MobiDB-lite"/>
    </source>
</evidence>
<evidence type="ECO:0000256" key="11">
    <source>
        <dbReference type="ARBA" id="ARBA00024209"/>
    </source>
</evidence>
<sequence length="126" mass="13494">MEEIVTNGLPYLLYETEEEDIGGGREMSAELGGSASSGCHRPARASTAPPRVQHPPGARRGGRGGGRVRRGPVQEELDPAEVATSKVGKSVLKCAVCLMAFEDDDDLRLLPHCSHAFHLECIDPCL</sequence>
<keyword evidence="15" id="KW-1185">Reference proteome</keyword>
<dbReference type="GO" id="GO:0008270">
    <property type="term" value="F:zinc ion binding"/>
    <property type="evidence" value="ECO:0007669"/>
    <property type="project" value="UniProtKB-KW"/>
</dbReference>
<keyword evidence="6" id="KW-0863">Zinc-finger</keyword>
<proteinExistence type="inferred from homology"/>
<keyword evidence="8" id="KW-0862">Zinc</keyword>
<keyword evidence="10" id="KW-0472">Membrane</keyword>
<feature type="compositionally biased region" description="Basic residues" evidence="12">
    <location>
        <begin position="60"/>
        <end position="70"/>
    </location>
</feature>
<feature type="domain" description="RING-type" evidence="13">
    <location>
        <begin position="94"/>
        <end position="122"/>
    </location>
</feature>
<evidence type="ECO:0000256" key="6">
    <source>
        <dbReference type="ARBA" id="ARBA00022771"/>
    </source>
</evidence>
<dbReference type="PANTHER" id="PTHR45768:SF18">
    <property type="entry name" value="RING-H2 FINGER PROTEIN ATL47-RELATED"/>
    <property type="match status" value="1"/>
</dbReference>
<reference evidence="15" key="1">
    <citation type="journal article" date="2019" name="Nat. Commun.">
        <title>The genome of broomcorn millet.</title>
        <authorList>
            <person name="Zou C."/>
            <person name="Miki D."/>
            <person name="Li D."/>
            <person name="Tang Q."/>
            <person name="Xiao L."/>
            <person name="Rajput S."/>
            <person name="Deng P."/>
            <person name="Jia W."/>
            <person name="Huang R."/>
            <person name="Zhang M."/>
            <person name="Sun Y."/>
            <person name="Hu J."/>
            <person name="Fu X."/>
            <person name="Schnable P.S."/>
            <person name="Li F."/>
            <person name="Zhang H."/>
            <person name="Feng B."/>
            <person name="Zhu X."/>
            <person name="Liu R."/>
            <person name="Schnable J.C."/>
            <person name="Zhu J.-K."/>
            <person name="Zhang H."/>
        </authorList>
    </citation>
    <scope>NUCLEOTIDE SEQUENCE [LARGE SCALE GENOMIC DNA]</scope>
</reference>
<protein>
    <submittedName>
        <fullName evidence="14">E3 ubiquitin-protein ligase ATL6-like</fullName>
    </submittedName>
</protein>
<keyword evidence="9" id="KW-1133">Transmembrane helix</keyword>
<name>A0A3L6RP57_PANMI</name>
<evidence type="ECO:0000313" key="14">
    <source>
        <dbReference type="EMBL" id="RLN07469.1"/>
    </source>
</evidence>
<dbReference type="GO" id="GO:0016740">
    <property type="term" value="F:transferase activity"/>
    <property type="evidence" value="ECO:0007669"/>
    <property type="project" value="UniProtKB-KW"/>
</dbReference>
<dbReference type="STRING" id="4540.A0A3L6RP57"/>
<dbReference type="Proteomes" id="UP000275267">
    <property type="component" value="Unassembled WGS sequence"/>
</dbReference>
<evidence type="ECO:0000256" key="10">
    <source>
        <dbReference type="ARBA" id="ARBA00023136"/>
    </source>
</evidence>
<dbReference type="InterPro" id="IPR013083">
    <property type="entry name" value="Znf_RING/FYVE/PHD"/>
</dbReference>
<keyword evidence="7" id="KW-0833">Ubl conjugation pathway</keyword>
<dbReference type="AlphaFoldDB" id="A0A3L6RP57"/>
<evidence type="ECO:0000256" key="5">
    <source>
        <dbReference type="ARBA" id="ARBA00022723"/>
    </source>
</evidence>
<accession>A0A3L6RP57</accession>
<evidence type="ECO:0000256" key="2">
    <source>
        <dbReference type="ARBA" id="ARBA00004906"/>
    </source>
</evidence>
<dbReference type="OrthoDB" id="8062037at2759"/>
<keyword evidence="5" id="KW-0479">Metal-binding</keyword>
<evidence type="ECO:0000256" key="4">
    <source>
        <dbReference type="ARBA" id="ARBA00022692"/>
    </source>
</evidence>
<feature type="region of interest" description="Disordered" evidence="12">
    <location>
        <begin position="20"/>
        <end position="81"/>
    </location>
</feature>
<keyword evidence="4" id="KW-0812">Transmembrane</keyword>
<evidence type="ECO:0000256" key="1">
    <source>
        <dbReference type="ARBA" id="ARBA00004167"/>
    </source>
</evidence>
<dbReference type="PANTHER" id="PTHR45768">
    <property type="entry name" value="E3 UBIQUITIN-PROTEIN LIGASE RNF13-LIKE"/>
    <property type="match status" value="1"/>
</dbReference>
<comment type="pathway">
    <text evidence="2">Protein modification; protein ubiquitination.</text>
</comment>
<evidence type="ECO:0000259" key="13">
    <source>
        <dbReference type="Pfam" id="PF17123"/>
    </source>
</evidence>
<dbReference type="Pfam" id="PF17123">
    <property type="entry name" value="zf-RING_11"/>
    <property type="match status" value="1"/>
</dbReference>
<dbReference type="EMBL" id="PQIB02000007">
    <property type="protein sequence ID" value="RLN07469.1"/>
    <property type="molecule type" value="Genomic_DNA"/>
</dbReference>
<comment type="subcellular location">
    <subcellularLocation>
        <location evidence="1">Membrane</location>
        <topology evidence="1">Single-pass membrane protein</topology>
    </subcellularLocation>
</comment>
<evidence type="ECO:0000256" key="7">
    <source>
        <dbReference type="ARBA" id="ARBA00022786"/>
    </source>
</evidence>
<dbReference type="Gene3D" id="3.30.40.10">
    <property type="entry name" value="Zinc/RING finger domain, C3HC4 (zinc finger)"/>
    <property type="match status" value="1"/>
</dbReference>
<evidence type="ECO:0000256" key="9">
    <source>
        <dbReference type="ARBA" id="ARBA00022989"/>
    </source>
</evidence>
<evidence type="ECO:0000256" key="8">
    <source>
        <dbReference type="ARBA" id="ARBA00022833"/>
    </source>
</evidence>
<gene>
    <name evidence="14" type="ORF">C2845_PM11G25030</name>
</gene>